<dbReference type="Gene3D" id="6.10.140.1960">
    <property type="match status" value="2"/>
</dbReference>
<feature type="domain" description="Rubrerythrin diiron-binding" evidence="3">
    <location>
        <begin position="19"/>
        <end position="157"/>
    </location>
</feature>
<gene>
    <name evidence="4" type="ORF">U729_732</name>
</gene>
<dbReference type="Proteomes" id="UP000030635">
    <property type="component" value="Chromosome"/>
</dbReference>
<dbReference type="Pfam" id="PF02915">
    <property type="entry name" value="Rubrerythrin"/>
    <property type="match status" value="1"/>
</dbReference>
<dbReference type="CDD" id="cd00657">
    <property type="entry name" value="Ferritin_like"/>
    <property type="match status" value="1"/>
</dbReference>
<dbReference type="STRING" id="1561.NPD11_2274"/>
<dbReference type="GO" id="GO:0046872">
    <property type="term" value="F:metal ion binding"/>
    <property type="evidence" value="ECO:0007669"/>
    <property type="project" value="InterPro"/>
</dbReference>
<dbReference type="OrthoDB" id="9811690at2"/>
<dbReference type="PANTHER" id="PTHR37165:SF1">
    <property type="entry name" value="TYPE 1 ENCAPSULIN SHELL PROTEIN"/>
    <property type="match status" value="1"/>
</dbReference>
<dbReference type="eggNOG" id="COG1633">
    <property type="taxonomic scope" value="Bacteria"/>
</dbReference>
<keyword evidence="5" id="KW-1185">Reference proteome</keyword>
<evidence type="ECO:0000256" key="2">
    <source>
        <dbReference type="ARBA" id="ARBA00033787"/>
    </source>
</evidence>
<dbReference type="InterPro" id="IPR003251">
    <property type="entry name" value="Rr_diiron-bd_dom"/>
</dbReference>
<comment type="subcellular location">
    <subcellularLocation>
        <location evidence="1">Encapsulin nanocompartment</location>
    </subcellularLocation>
</comment>
<dbReference type="AlphaFoldDB" id="A0A0A7FVA9"/>
<dbReference type="HOGENOM" id="CLU_1560262_0_0_9"/>
<dbReference type="SUPFAM" id="SSF47240">
    <property type="entry name" value="Ferritin-like"/>
    <property type="match status" value="1"/>
</dbReference>
<keyword evidence="2" id="KW-1284">Encapsulin nanocompartment</keyword>
<dbReference type="InterPro" id="IPR009078">
    <property type="entry name" value="Ferritin-like_SF"/>
</dbReference>
<dbReference type="GO" id="GO:0016491">
    <property type="term" value="F:oxidoreductase activity"/>
    <property type="evidence" value="ECO:0007669"/>
    <property type="project" value="InterPro"/>
</dbReference>
<organism evidence="4 5">
    <name type="scientific">Clostridium baratii str. Sullivan</name>
    <dbReference type="NCBI Taxonomy" id="1415775"/>
    <lineage>
        <taxon>Bacteria</taxon>
        <taxon>Bacillati</taxon>
        <taxon>Bacillota</taxon>
        <taxon>Clostridia</taxon>
        <taxon>Eubacteriales</taxon>
        <taxon>Clostridiaceae</taxon>
        <taxon>Clostridium</taxon>
    </lineage>
</organism>
<evidence type="ECO:0000256" key="1">
    <source>
        <dbReference type="ARBA" id="ARBA00033738"/>
    </source>
</evidence>
<dbReference type="KEGG" id="cbv:U729_732"/>
<dbReference type="PANTHER" id="PTHR37165">
    <property type="entry name" value="PEPTIDASE U56 FAMILY"/>
    <property type="match status" value="1"/>
</dbReference>
<name>A0A0A7FVA9_9CLOT</name>
<dbReference type="InterPro" id="IPR051429">
    <property type="entry name" value="Encapsulin_nc"/>
</dbReference>
<evidence type="ECO:0000313" key="5">
    <source>
        <dbReference type="Proteomes" id="UP000030635"/>
    </source>
</evidence>
<proteinExistence type="predicted"/>
<dbReference type="GO" id="GO:0140737">
    <property type="term" value="C:encapsulin nanocompartment"/>
    <property type="evidence" value="ECO:0007669"/>
    <property type="project" value="UniProtKB-SubCell"/>
</dbReference>
<reference evidence="4 5" key="1">
    <citation type="journal article" date="2015" name="Infect. Genet. Evol.">
        <title>Genomic sequences of six botulinum neurotoxin-producing strains representing three clostridial species illustrate the mobility and diversity of botulinum neurotoxin genes.</title>
        <authorList>
            <person name="Smith T.J."/>
            <person name="Hill K.K."/>
            <person name="Xie G."/>
            <person name="Foley B.T."/>
            <person name="Williamson C.H."/>
            <person name="Foster J.T."/>
            <person name="Johnson S.L."/>
            <person name="Chertkov O."/>
            <person name="Teshima H."/>
            <person name="Gibbons H.S."/>
            <person name="Johnsky L.A."/>
            <person name="Karavis M.A."/>
            <person name="Smith L.A."/>
        </authorList>
    </citation>
    <scope>NUCLEOTIDE SEQUENCE [LARGE SCALE GENOMIC DNA]</scope>
    <source>
        <strain evidence="4">Sullivan</strain>
    </source>
</reference>
<protein>
    <submittedName>
        <fullName evidence="4">Rubrerythrin family protein</fullName>
    </submittedName>
</protein>
<evidence type="ECO:0000259" key="3">
    <source>
        <dbReference type="Pfam" id="PF02915"/>
    </source>
</evidence>
<accession>A0A0A7FVA9</accession>
<dbReference type="RefSeq" id="WP_039311723.1">
    <property type="nucleotide sequence ID" value="NZ_CP006905.1"/>
</dbReference>
<sequence length="181" mass="21225">MSYTTERQPQGNLKTEETLLREGLIAEVVAINDYSHFIEQTDIKEVKEIFHHIMEEEKEHYGLFLEQLRRIDREQKEAQEKVAGEESIRCKQKIKEHTTKNLKDNLLDDIRLAIKGELEAIALYDDLVEHLDDKEIIDVIRYVTREEKEHVEELTKALLILDKDSYGPISNKCGRKTYGTI</sequence>
<evidence type="ECO:0000313" key="4">
    <source>
        <dbReference type="EMBL" id="AIY83523.1"/>
    </source>
</evidence>
<dbReference type="EMBL" id="CP006905">
    <property type="protein sequence ID" value="AIY83523.1"/>
    <property type="molecule type" value="Genomic_DNA"/>
</dbReference>